<dbReference type="EMBL" id="LAHO01000004">
    <property type="protein sequence ID" value="KKO46217.1"/>
    <property type="molecule type" value="Genomic_DNA"/>
</dbReference>
<keyword evidence="2" id="KW-1185">Reference proteome</keyword>
<sequence>MGEQVSLLTLEVTSNGTMDKIGELIAESSGYVTAWDARTVLVNDDIYFVVGDRVFHSNWQLPEQLITQY</sequence>
<proteinExistence type="predicted"/>
<protein>
    <submittedName>
        <fullName evidence="1">Uncharacterized protein</fullName>
    </submittedName>
</protein>
<name>A0A0M2V5U0_9GAMM</name>
<reference evidence="1 2" key="1">
    <citation type="submission" date="2015-03" db="EMBL/GenBank/DDBJ databases">
        <title>Draft genome sequences of two protease-producing strains of Arsukibacterium isolated from two cold and alkaline environments.</title>
        <authorList>
            <person name="Lylloff J.E."/>
            <person name="Skov L.B."/>
            <person name="Jepsen M."/>
            <person name="Hallin P.F."/>
            <person name="Sorensen S.J."/>
            <person name="Stougaard P."/>
            <person name="Glaring M.A."/>
        </authorList>
    </citation>
    <scope>NUCLEOTIDE SEQUENCE [LARGE SCALE GENOMIC DNA]</scope>
    <source>
        <strain evidence="1 2">GCM72</strain>
    </source>
</reference>
<dbReference type="AlphaFoldDB" id="A0A0M2V5U0"/>
<organism evidence="1 2">
    <name type="scientific">Arsukibacterium ikkense</name>
    <dbReference type="NCBI Taxonomy" id="336831"/>
    <lineage>
        <taxon>Bacteria</taxon>
        <taxon>Pseudomonadati</taxon>
        <taxon>Pseudomonadota</taxon>
        <taxon>Gammaproteobacteria</taxon>
        <taxon>Chromatiales</taxon>
        <taxon>Chromatiaceae</taxon>
        <taxon>Arsukibacterium</taxon>
    </lineage>
</organism>
<evidence type="ECO:0000313" key="2">
    <source>
        <dbReference type="Proteomes" id="UP000034228"/>
    </source>
</evidence>
<gene>
    <name evidence="1" type="ORF">WG68_05435</name>
</gene>
<accession>A0A0M2V5U0</accession>
<dbReference type="Proteomes" id="UP000034228">
    <property type="component" value="Unassembled WGS sequence"/>
</dbReference>
<comment type="caution">
    <text evidence="1">The sequence shown here is derived from an EMBL/GenBank/DDBJ whole genome shotgun (WGS) entry which is preliminary data.</text>
</comment>
<evidence type="ECO:0000313" key="1">
    <source>
        <dbReference type="EMBL" id="KKO46217.1"/>
    </source>
</evidence>